<comment type="caution">
    <text evidence="2">The sequence shown here is derived from an EMBL/GenBank/DDBJ whole genome shotgun (WGS) entry which is preliminary data.</text>
</comment>
<proteinExistence type="predicted"/>
<gene>
    <name evidence="2" type="ORF">PSON_ATCC_30995.1.T1370146</name>
</gene>
<evidence type="ECO:0000313" key="3">
    <source>
        <dbReference type="Proteomes" id="UP000692954"/>
    </source>
</evidence>
<keyword evidence="1" id="KW-0812">Transmembrane</keyword>
<keyword evidence="3" id="KW-1185">Reference proteome</keyword>
<evidence type="ECO:0000256" key="1">
    <source>
        <dbReference type="SAM" id="Phobius"/>
    </source>
</evidence>
<keyword evidence="1" id="KW-1133">Transmembrane helix</keyword>
<dbReference type="AlphaFoldDB" id="A0A8S1R4W6"/>
<protein>
    <recommendedName>
        <fullName evidence="4">Transmembrane protein</fullName>
    </recommendedName>
</protein>
<name>A0A8S1R4W6_9CILI</name>
<evidence type="ECO:0000313" key="2">
    <source>
        <dbReference type="EMBL" id="CAD8122324.1"/>
    </source>
</evidence>
<accession>A0A8S1R4W6</accession>
<dbReference type="EMBL" id="CAJJDN010000137">
    <property type="protein sequence ID" value="CAD8122324.1"/>
    <property type="molecule type" value="Genomic_DNA"/>
</dbReference>
<evidence type="ECO:0008006" key="4">
    <source>
        <dbReference type="Google" id="ProtNLM"/>
    </source>
</evidence>
<feature type="transmembrane region" description="Helical" evidence="1">
    <location>
        <begin position="69"/>
        <end position="91"/>
    </location>
</feature>
<reference evidence="2" key="1">
    <citation type="submission" date="2021-01" db="EMBL/GenBank/DDBJ databases">
        <authorList>
            <consortium name="Genoscope - CEA"/>
            <person name="William W."/>
        </authorList>
    </citation>
    <scope>NUCLEOTIDE SEQUENCE</scope>
</reference>
<sequence length="153" mass="18369">MQQQQLQWLFKLLINLILNSRYVKNMLNFSMDLFQKMINKFVKMDQSIKSKNNVIIQMRKDFLIVKFKMVMCFLIYTIHFVKHVMIIVQFIKVLINLIQYAMIVNSVIILLKIVLKYQSNLCTSCYRSDCELCESIPGLYTDNLKQNLHYLIW</sequence>
<feature type="transmembrane region" description="Helical" evidence="1">
    <location>
        <begin position="97"/>
        <end position="115"/>
    </location>
</feature>
<keyword evidence="1" id="KW-0472">Membrane</keyword>
<dbReference type="Proteomes" id="UP000692954">
    <property type="component" value="Unassembled WGS sequence"/>
</dbReference>
<organism evidence="2 3">
    <name type="scientific">Paramecium sonneborni</name>
    <dbReference type="NCBI Taxonomy" id="65129"/>
    <lineage>
        <taxon>Eukaryota</taxon>
        <taxon>Sar</taxon>
        <taxon>Alveolata</taxon>
        <taxon>Ciliophora</taxon>
        <taxon>Intramacronucleata</taxon>
        <taxon>Oligohymenophorea</taxon>
        <taxon>Peniculida</taxon>
        <taxon>Parameciidae</taxon>
        <taxon>Paramecium</taxon>
    </lineage>
</organism>